<dbReference type="eggNOG" id="ENOG502ZARX">
    <property type="taxonomic scope" value="Bacteria"/>
</dbReference>
<dbReference type="STRING" id="715226.ABI_10240"/>
<dbReference type="Proteomes" id="UP000006512">
    <property type="component" value="Unassembled WGS sequence"/>
</dbReference>
<evidence type="ECO:0000313" key="1">
    <source>
        <dbReference type="EMBL" id="EGF92587.1"/>
    </source>
</evidence>
<dbReference type="InterPro" id="IPR045808">
    <property type="entry name" value="Hr_FBXL5"/>
</dbReference>
<reference evidence="2" key="1">
    <citation type="submission" date="2011-03" db="EMBL/GenBank/DDBJ databases">
        <title>Draft genome sequence of Brevundimonas diminuta.</title>
        <authorList>
            <person name="Brown P.J.B."/>
            <person name="Buechlein A."/>
            <person name="Hemmerich C."/>
            <person name="Brun Y.V."/>
        </authorList>
    </citation>
    <scope>NUCLEOTIDE SEQUENCE [LARGE SCALE GENOMIC DNA]</scope>
    <source>
        <strain evidence="2">C19</strain>
    </source>
</reference>
<organism evidence="1 2">
    <name type="scientific">Asticcacaulis biprosthecium C19</name>
    <dbReference type="NCBI Taxonomy" id="715226"/>
    <lineage>
        <taxon>Bacteria</taxon>
        <taxon>Pseudomonadati</taxon>
        <taxon>Pseudomonadota</taxon>
        <taxon>Alphaproteobacteria</taxon>
        <taxon>Caulobacterales</taxon>
        <taxon>Caulobacteraceae</taxon>
        <taxon>Asticcacaulis</taxon>
    </lineage>
</organism>
<dbReference type="CDD" id="cd12109">
    <property type="entry name" value="Hr_FBXL5"/>
    <property type="match status" value="1"/>
</dbReference>
<accession>F4QH50</accession>
<protein>
    <recommendedName>
        <fullName evidence="3">Hemerythrin-like domain-containing protein</fullName>
    </recommendedName>
</protein>
<evidence type="ECO:0000313" key="2">
    <source>
        <dbReference type="Proteomes" id="UP000006512"/>
    </source>
</evidence>
<dbReference type="HOGENOM" id="CLU_103728_0_0_5"/>
<dbReference type="RefSeq" id="WP_006271767.1">
    <property type="nucleotide sequence ID" value="NZ_GL883077.1"/>
</dbReference>
<proteinExistence type="predicted"/>
<keyword evidence="2" id="KW-1185">Reference proteome</keyword>
<dbReference type="EMBL" id="GL883077">
    <property type="protein sequence ID" value="EGF92587.1"/>
    <property type="molecule type" value="Genomic_DNA"/>
</dbReference>
<name>F4QH50_9CAUL</name>
<dbReference type="OrthoDB" id="5635488at2"/>
<evidence type="ECO:0008006" key="3">
    <source>
        <dbReference type="Google" id="ProtNLM"/>
    </source>
</evidence>
<gene>
    <name evidence="1" type="ORF">ABI_10240</name>
</gene>
<dbReference type="AlphaFoldDB" id="F4QH50"/>
<dbReference type="Gene3D" id="1.20.120.520">
    <property type="entry name" value="nmb1532 protein domain like"/>
    <property type="match status" value="1"/>
</dbReference>
<sequence>MNDMRLEAGLCDLNGRHDLYGFIHKGLRKAQADMLVRLGNEDMITASGRQTLADLRRLLALAALHIKHEETFIHPHMEDAGLLERQHDHHRDTFQRLENLIRGIEGAPSVLVPAHARRLYLAFGHYVAQDLLHMYEEETVAQPHLWASMTDAQIGAIEGAIMRSISPQNMAAFMDLIVPALSPAERATLPVAEI</sequence>
<dbReference type="GO" id="GO:0006879">
    <property type="term" value="P:intracellular iron ion homeostasis"/>
    <property type="evidence" value="ECO:0007669"/>
    <property type="project" value="InterPro"/>
</dbReference>